<dbReference type="InterPro" id="IPR013830">
    <property type="entry name" value="SGNH_hydro"/>
</dbReference>
<dbReference type="PANTHER" id="PTHR30383">
    <property type="entry name" value="THIOESTERASE 1/PROTEASE 1/LYSOPHOSPHOLIPASE L1"/>
    <property type="match status" value="1"/>
</dbReference>
<dbReference type="EMBL" id="UOFL01000205">
    <property type="protein sequence ID" value="VAW80860.1"/>
    <property type="molecule type" value="Genomic_DNA"/>
</dbReference>
<sequence length="224" mass="25353">MIQQLKFMLHLKFVRVLFVRIMFVGLILQINGAYANDITSKPEKTILIVGDSLSMGHGIGLKNLWVTILQQEIKSKKYPYRIVNASIGGDTTLSGLNRLPKSLVAHQPQIVILELGANDGLRGLPLKQTKLNIEKMIKIIRQKNIKLLLIGMQLPPNYGPAYTEKFKLIYYELAKKYQVQFLPFMLTGVAGIKNYVQADGIHPNAPAQPLVFNNIWKKLKLMMN</sequence>
<protein>
    <submittedName>
        <fullName evidence="2">Arylesterase</fullName>
        <ecNumber evidence="2">3.1.1.2</ecNumber>
    </submittedName>
</protein>
<dbReference type="CDD" id="cd01822">
    <property type="entry name" value="Lysophospholipase_L1_like"/>
    <property type="match status" value="1"/>
</dbReference>
<reference evidence="2" key="1">
    <citation type="submission" date="2018-06" db="EMBL/GenBank/DDBJ databases">
        <authorList>
            <person name="Zhirakovskaya E."/>
        </authorList>
    </citation>
    <scope>NUCLEOTIDE SEQUENCE</scope>
</reference>
<dbReference type="AlphaFoldDB" id="A0A3B0YW41"/>
<dbReference type="GO" id="GO:0004622">
    <property type="term" value="F:phosphatidylcholine lysophospholipase activity"/>
    <property type="evidence" value="ECO:0007669"/>
    <property type="project" value="TreeGrafter"/>
</dbReference>
<dbReference type="Pfam" id="PF13472">
    <property type="entry name" value="Lipase_GDSL_2"/>
    <property type="match status" value="1"/>
</dbReference>
<proteinExistence type="predicted"/>
<evidence type="ECO:0000313" key="2">
    <source>
        <dbReference type="EMBL" id="VAW80860.1"/>
    </source>
</evidence>
<evidence type="ECO:0000259" key="1">
    <source>
        <dbReference type="Pfam" id="PF13472"/>
    </source>
</evidence>
<gene>
    <name evidence="2" type="ORF">MNBD_GAMMA12-2418</name>
</gene>
<accession>A0A3B0YW41</accession>
<dbReference type="InterPro" id="IPR036514">
    <property type="entry name" value="SGNH_hydro_sf"/>
</dbReference>
<dbReference type="GO" id="GO:0004064">
    <property type="term" value="F:arylesterase activity"/>
    <property type="evidence" value="ECO:0007669"/>
    <property type="project" value="UniProtKB-EC"/>
</dbReference>
<dbReference type="InterPro" id="IPR051532">
    <property type="entry name" value="Ester_Hydrolysis_Enzymes"/>
</dbReference>
<dbReference type="PANTHER" id="PTHR30383:SF24">
    <property type="entry name" value="THIOESTERASE 1_PROTEASE 1_LYSOPHOSPHOLIPASE L1"/>
    <property type="match status" value="1"/>
</dbReference>
<feature type="domain" description="SGNH hydrolase-type esterase" evidence="1">
    <location>
        <begin position="49"/>
        <end position="205"/>
    </location>
</feature>
<dbReference type="SUPFAM" id="SSF52266">
    <property type="entry name" value="SGNH hydrolase"/>
    <property type="match status" value="1"/>
</dbReference>
<dbReference type="Gene3D" id="3.40.50.1110">
    <property type="entry name" value="SGNH hydrolase"/>
    <property type="match status" value="1"/>
</dbReference>
<dbReference type="EC" id="3.1.1.2" evidence="2"/>
<keyword evidence="2" id="KW-0378">Hydrolase</keyword>
<name>A0A3B0YW41_9ZZZZ</name>
<organism evidence="2">
    <name type="scientific">hydrothermal vent metagenome</name>
    <dbReference type="NCBI Taxonomy" id="652676"/>
    <lineage>
        <taxon>unclassified sequences</taxon>
        <taxon>metagenomes</taxon>
        <taxon>ecological metagenomes</taxon>
    </lineage>
</organism>